<dbReference type="OrthoDB" id="19045at2759"/>
<feature type="region of interest" description="Disordered" evidence="4">
    <location>
        <begin position="1"/>
        <end position="20"/>
    </location>
</feature>
<keyword evidence="7" id="KW-1185">Reference proteome</keyword>
<evidence type="ECO:0000313" key="7">
    <source>
        <dbReference type="Proteomes" id="UP001163046"/>
    </source>
</evidence>
<feature type="domain" description="CDKN3" evidence="5">
    <location>
        <begin position="8"/>
        <end position="105"/>
    </location>
</feature>
<dbReference type="InterPro" id="IPR029021">
    <property type="entry name" value="Prot-tyrosine_phosphatase-like"/>
</dbReference>
<dbReference type="EMBL" id="MU825885">
    <property type="protein sequence ID" value="KAJ7384763.1"/>
    <property type="molecule type" value="Genomic_DNA"/>
</dbReference>
<evidence type="ECO:0000313" key="6">
    <source>
        <dbReference type="EMBL" id="KAJ7384763.1"/>
    </source>
</evidence>
<dbReference type="SUPFAM" id="SSF52799">
    <property type="entry name" value="(Phosphotyrosine protein) phosphatases II"/>
    <property type="match status" value="1"/>
</dbReference>
<evidence type="ECO:0000256" key="4">
    <source>
        <dbReference type="SAM" id="MobiDB-lite"/>
    </source>
</evidence>
<comment type="caution">
    <text evidence="6">The sequence shown here is derived from an EMBL/GenBank/DDBJ whole genome shotgun (WGS) entry which is preliminary data.</text>
</comment>
<organism evidence="6 7">
    <name type="scientific">Desmophyllum pertusum</name>
    <dbReference type="NCBI Taxonomy" id="174260"/>
    <lineage>
        <taxon>Eukaryota</taxon>
        <taxon>Metazoa</taxon>
        <taxon>Cnidaria</taxon>
        <taxon>Anthozoa</taxon>
        <taxon>Hexacorallia</taxon>
        <taxon>Scleractinia</taxon>
        <taxon>Caryophylliina</taxon>
        <taxon>Caryophylliidae</taxon>
        <taxon>Desmophyllum</taxon>
    </lineage>
</organism>
<evidence type="ECO:0000256" key="3">
    <source>
        <dbReference type="ARBA" id="ARBA00022912"/>
    </source>
</evidence>
<dbReference type="Proteomes" id="UP001163046">
    <property type="component" value="Unassembled WGS sequence"/>
</dbReference>
<reference evidence="6" key="1">
    <citation type="submission" date="2023-01" db="EMBL/GenBank/DDBJ databases">
        <title>Genome assembly of the deep-sea coral Lophelia pertusa.</title>
        <authorList>
            <person name="Herrera S."/>
            <person name="Cordes E."/>
        </authorList>
    </citation>
    <scope>NUCLEOTIDE SEQUENCE</scope>
    <source>
        <strain evidence="6">USNM1676648</strain>
        <tissue evidence="6">Polyp</tissue>
    </source>
</reference>
<dbReference type="AlphaFoldDB" id="A0A9X0D3W4"/>
<dbReference type="GO" id="GO:0004725">
    <property type="term" value="F:protein tyrosine phosphatase activity"/>
    <property type="evidence" value="ECO:0007669"/>
    <property type="project" value="UniProtKB-EC"/>
</dbReference>
<gene>
    <name evidence="6" type="primary">CDKN3_2</name>
    <name evidence="6" type="ORF">OS493_020355</name>
</gene>
<keyword evidence="3" id="KW-0904">Protein phosphatase</keyword>
<name>A0A9X0D3W4_9CNID</name>
<feature type="compositionally biased region" description="Basic and acidic residues" evidence="4">
    <location>
        <begin position="1"/>
        <end position="13"/>
    </location>
</feature>
<dbReference type="Pfam" id="PF05706">
    <property type="entry name" value="CDKN3"/>
    <property type="match status" value="1"/>
</dbReference>
<proteinExistence type="predicted"/>
<accession>A0A9X0D3W4</accession>
<protein>
    <recommendedName>
        <fullName evidence="1">protein-tyrosine-phosphatase</fullName>
        <ecNumber evidence="1">3.1.3.48</ecNumber>
    </recommendedName>
</protein>
<dbReference type="InterPro" id="IPR022778">
    <property type="entry name" value="CDKN3"/>
</dbReference>
<keyword evidence="2" id="KW-0378">Hydrolase</keyword>
<evidence type="ECO:0000256" key="2">
    <source>
        <dbReference type="ARBA" id="ARBA00022801"/>
    </source>
</evidence>
<sequence>MVFERSPVRRNDFDSSEDEENEAVENLTPFQVDWVDLSFTGCCAEVICISGLPGCKYKDTNRNLSVDIAHLKALDITDVFVFCSHREMVRCRVPYLVDEYSCAGLKFIISQLK</sequence>
<evidence type="ECO:0000256" key="1">
    <source>
        <dbReference type="ARBA" id="ARBA00013064"/>
    </source>
</evidence>
<dbReference type="EC" id="3.1.3.48" evidence="1"/>
<dbReference type="Gene3D" id="3.90.190.10">
    <property type="entry name" value="Protein tyrosine phosphatase superfamily"/>
    <property type="match status" value="1"/>
</dbReference>
<evidence type="ECO:0000259" key="5">
    <source>
        <dbReference type="Pfam" id="PF05706"/>
    </source>
</evidence>